<evidence type="ECO:0000313" key="2">
    <source>
        <dbReference type="Proteomes" id="UP000005239"/>
    </source>
</evidence>
<accession>A0A8R1YI50</accession>
<protein>
    <submittedName>
        <fullName evidence="1">Uncharacterized protein</fullName>
    </submittedName>
</protein>
<sequence>MFLPFSFLSFTGSESIPLLSSGVFWTDSPMEKSSLLPAPPSPDAPPTFDQAMGIDPPKDPFAIRGPMSYTVARAMSATFFDRGREWRMHEEAEAAVLAALREEEMRPMIIEEPKEDENKQVEQPRRGRAEILRKLLCGLLTRTRSEQ</sequence>
<reference evidence="2" key="1">
    <citation type="journal article" date="2008" name="Nat. Genet.">
        <title>The Pristionchus pacificus genome provides a unique perspective on nematode lifestyle and parasitism.</title>
        <authorList>
            <person name="Dieterich C."/>
            <person name="Clifton S.W."/>
            <person name="Schuster L.N."/>
            <person name="Chinwalla A."/>
            <person name="Delehaunty K."/>
            <person name="Dinkelacker I."/>
            <person name="Fulton L."/>
            <person name="Fulton R."/>
            <person name="Godfrey J."/>
            <person name="Minx P."/>
            <person name="Mitreva M."/>
            <person name="Roeseler W."/>
            <person name="Tian H."/>
            <person name="Witte H."/>
            <person name="Yang S.P."/>
            <person name="Wilson R.K."/>
            <person name="Sommer R.J."/>
        </authorList>
    </citation>
    <scope>NUCLEOTIDE SEQUENCE [LARGE SCALE GENOMIC DNA]</scope>
    <source>
        <strain evidence="2">PS312</strain>
    </source>
</reference>
<gene>
    <name evidence="1" type="primary">WBGene00111074</name>
</gene>
<keyword evidence="2" id="KW-1185">Reference proteome</keyword>
<evidence type="ECO:0000313" key="1">
    <source>
        <dbReference type="EnsemblMetazoa" id="PPA21520.1"/>
    </source>
</evidence>
<proteinExistence type="predicted"/>
<organism evidence="1 2">
    <name type="scientific">Pristionchus pacificus</name>
    <name type="common">Parasitic nematode worm</name>
    <dbReference type="NCBI Taxonomy" id="54126"/>
    <lineage>
        <taxon>Eukaryota</taxon>
        <taxon>Metazoa</taxon>
        <taxon>Ecdysozoa</taxon>
        <taxon>Nematoda</taxon>
        <taxon>Chromadorea</taxon>
        <taxon>Rhabditida</taxon>
        <taxon>Rhabditina</taxon>
        <taxon>Diplogasteromorpha</taxon>
        <taxon>Diplogasteroidea</taxon>
        <taxon>Neodiplogasteridae</taxon>
        <taxon>Pristionchus</taxon>
    </lineage>
</organism>
<dbReference type="AlphaFoldDB" id="A0A2A6C2N6"/>
<dbReference type="EnsemblMetazoa" id="PPA21520.1">
    <property type="protein sequence ID" value="PPA21520.1"/>
    <property type="gene ID" value="WBGene00111074"/>
</dbReference>
<dbReference type="Proteomes" id="UP000005239">
    <property type="component" value="Unassembled WGS sequence"/>
</dbReference>
<reference evidence="1" key="2">
    <citation type="submission" date="2022-06" db="UniProtKB">
        <authorList>
            <consortium name="EnsemblMetazoa"/>
        </authorList>
    </citation>
    <scope>IDENTIFICATION</scope>
    <source>
        <strain evidence="1">PS312</strain>
    </source>
</reference>
<accession>A0A2A6C2N6</accession>
<name>A0A2A6C2N6_PRIPA</name>